<protein>
    <submittedName>
        <fullName evidence="2">Interferon-induced protein 44</fullName>
    </submittedName>
</protein>
<name>A0AC54ZBF5_ORYAF</name>
<accession>A0AC54ZBF5</accession>
<organism evidence="1 2">
    <name type="scientific">Orycteropus afer afer</name>
    <dbReference type="NCBI Taxonomy" id="1230840"/>
    <lineage>
        <taxon>Eukaryota</taxon>
        <taxon>Metazoa</taxon>
        <taxon>Chordata</taxon>
        <taxon>Craniata</taxon>
        <taxon>Vertebrata</taxon>
        <taxon>Euteleostomi</taxon>
        <taxon>Mammalia</taxon>
        <taxon>Eutheria</taxon>
        <taxon>Afrotheria</taxon>
        <taxon>Tubulidentata</taxon>
        <taxon>Orycteropodidae</taxon>
        <taxon>Orycteropus</taxon>
    </lineage>
</organism>
<keyword evidence="1" id="KW-1185">Reference proteome</keyword>
<evidence type="ECO:0000313" key="2">
    <source>
        <dbReference type="RefSeq" id="XP_042637678.1"/>
    </source>
</evidence>
<evidence type="ECO:0000313" key="1">
    <source>
        <dbReference type="Proteomes" id="UP000694850"/>
    </source>
</evidence>
<dbReference type="Proteomes" id="UP000694850">
    <property type="component" value="Unplaced"/>
</dbReference>
<dbReference type="RefSeq" id="XP_042637678.1">
    <property type="nucleotide sequence ID" value="XM_042781744.1"/>
</dbReference>
<gene>
    <name evidence="2" type="primary">IFI44</name>
</gene>
<reference evidence="2" key="1">
    <citation type="submission" date="2025-08" db="UniProtKB">
        <authorList>
            <consortium name="RefSeq"/>
        </authorList>
    </citation>
    <scope>IDENTIFICATION</scope>
</reference>
<proteinExistence type="predicted"/>
<sequence>MAVTTQLTWMQEKSLQNCLGGKQFTLLYKASVHGFSSENLLEKCSNQGPTVTVIYGEDYVIGAYMQGSYYRDNKASVTFFAFQRTEISEFEIRIFNTRTDNNKIKERRFGSGEIYYGYHDLQINLNDRNVTMDRTTSKKFALHKSHISFQECEVFRCEDSLDKRRIEDVTLLRKSLFSDMRTYNPCGGLVHQTRILLLGPSGAGKSSFINSVKSVFRGHVTNQAVVDFGTKQFRTYSIKDGETGNSLQFVLCDSMGLGEKKEGLCTDDIFYILKGHVPDRYQFNSIKPITSSHLNYIDSPWLKDRIHCVVFVLDVNSVENLSHEMVAKIKRAQRDVIKCGVVHMALLTHVDDLHLIMKADLINPYGCMPVKLKLEEVHRKLGFPLSNILVVSNYTSEWELNLIKDVLILSTLRQILWAADDFLEDVPAEETFGGSEA</sequence>